<evidence type="ECO:0000313" key="3">
    <source>
        <dbReference type="EMBL" id="EYU44690.1"/>
    </source>
</evidence>
<dbReference type="GO" id="GO:0005737">
    <property type="term" value="C:cytoplasm"/>
    <property type="evidence" value="ECO:0007669"/>
    <property type="project" value="UniProtKB-ARBA"/>
</dbReference>
<protein>
    <recommendedName>
        <fullName evidence="2">CREG-like beta-barrel domain-containing protein</fullName>
    </recommendedName>
</protein>
<dbReference type="Gene3D" id="2.30.110.10">
    <property type="entry name" value="Electron Transport, Fmn-binding Protein, Chain A"/>
    <property type="match status" value="1"/>
</dbReference>
<feature type="chain" id="PRO_5001505318" description="CREG-like beta-barrel domain-containing protein" evidence="1">
    <location>
        <begin position="17"/>
        <end position="191"/>
    </location>
</feature>
<accession>A0A022S0E2</accession>
<dbReference type="InterPro" id="IPR055343">
    <property type="entry name" value="CREG_beta-barrel"/>
</dbReference>
<dbReference type="Pfam" id="PF13883">
    <property type="entry name" value="CREG_beta-barrel"/>
    <property type="match status" value="1"/>
</dbReference>
<feature type="signal peptide" evidence="1">
    <location>
        <begin position="1"/>
        <end position="16"/>
    </location>
</feature>
<dbReference type="EMBL" id="KI630210">
    <property type="protein sequence ID" value="EYU44690.1"/>
    <property type="molecule type" value="Genomic_DNA"/>
</dbReference>
<keyword evidence="4" id="KW-1185">Reference proteome</keyword>
<gene>
    <name evidence="3" type="ORF">MIMGU_mgv1a020922mg</name>
</gene>
<dbReference type="AlphaFoldDB" id="A0A022S0E2"/>
<evidence type="ECO:0000313" key="4">
    <source>
        <dbReference type="Proteomes" id="UP000030748"/>
    </source>
</evidence>
<organism evidence="3 4">
    <name type="scientific">Erythranthe guttata</name>
    <name type="common">Yellow monkey flower</name>
    <name type="synonym">Mimulus guttatus</name>
    <dbReference type="NCBI Taxonomy" id="4155"/>
    <lineage>
        <taxon>Eukaryota</taxon>
        <taxon>Viridiplantae</taxon>
        <taxon>Streptophyta</taxon>
        <taxon>Embryophyta</taxon>
        <taxon>Tracheophyta</taxon>
        <taxon>Spermatophyta</taxon>
        <taxon>Magnoliopsida</taxon>
        <taxon>eudicotyledons</taxon>
        <taxon>Gunneridae</taxon>
        <taxon>Pentapetalae</taxon>
        <taxon>asterids</taxon>
        <taxon>lamiids</taxon>
        <taxon>Lamiales</taxon>
        <taxon>Phrymaceae</taxon>
        <taxon>Erythranthe</taxon>
    </lineage>
</organism>
<dbReference type="eggNOG" id="KOG3374">
    <property type="taxonomic scope" value="Eukaryota"/>
</dbReference>
<dbReference type="Proteomes" id="UP000030748">
    <property type="component" value="Unassembled WGS sequence"/>
</dbReference>
<dbReference type="PhylomeDB" id="A0A022S0E2"/>
<dbReference type="PANTHER" id="PTHR13343">
    <property type="entry name" value="CREG1 PROTEIN"/>
    <property type="match status" value="1"/>
</dbReference>
<name>A0A022S0E2_ERYGU</name>
<sequence>MALVIIFITMFMLFTAHQPAPAAAAAAPTAEDYASARKLVSDGIWGIVSSLDYLNGNSPFGNVLSYSDGGKGVPFFYLTTLDEATANFTAADSRASLAVSQYAVDGCPGLDPQEPLCSKVTLSGNLVKLDPQSREAEFARAALLNRHPRFSNLPPAGNFQLYKLKIKGIFLINSYKDSPKKLSVRDYLKVA</sequence>
<evidence type="ECO:0000256" key="1">
    <source>
        <dbReference type="SAM" id="SignalP"/>
    </source>
</evidence>
<keyword evidence="1" id="KW-0732">Signal</keyword>
<dbReference type="InterPro" id="IPR012349">
    <property type="entry name" value="Split_barrel_FMN-bd"/>
</dbReference>
<evidence type="ECO:0000259" key="2">
    <source>
        <dbReference type="Pfam" id="PF13883"/>
    </source>
</evidence>
<proteinExistence type="predicted"/>
<feature type="domain" description="CREG-like beta-barrel" evidence="2">
    <location>
        <begin position="31"/>
        <end position="188"/>
    </location>
</feature>
<dbReference type="PANTHER" id="PTHR13343:SF17">
    <property type="entry name" value="CELLULAR REPRESSOR OF E1A-STIMULATED GENES, ISOFORM A"/>
    <property type="match status" value="1"/>
</dbReference>
<dbReference type="SUPFAM" id="SSF50475">
    <property type="entry name" value="FMN-binding split barrel"/>
    <property type="match status" value="1"/>
</dbReference>
<reference evidence="3 4" key="1">
    <citation type="journal article" date="2013" name="Proc. Natl. Acad. Sci. U.S.A.">
        <title>Fine-scale variation in meiotic recombination in Mimulus inferred from population shotgun sequencing.</title>
        <authorList>
            <person name="Hellsten U."/>
            <person name="Wright K.M."/>
            <person name="Jenkins J."/>
            <person name="Shu S."/>
            <person name="Yuan Y."/>
            <person name="Wessler S.R."/>
            <person name="Schmutz J."/>
            <person name="Willis J.H."/>
            <person name="Rokhsar D.S."/>
        </authorList>
    </citation>
    <scope>NUCLEOTIDE SEQUENCE [LARGE SCALE GENOMIC DNA]</scope>
    <source>
        <strain evidence="4">cv. DUN x IM62</strain>
    </source>
</reference>